<accession>A0A0D0D8H0</accession>
<name>A0A0D0D8H0_9AGAM</name>
<evidence type="ECO:0000313" key="1">
    <source>
        <dbReference type="EMBL" id="KIK73375.1"/>
    </source>
</evidence>
<dbReference type="InParanoid" id="A0A0D0D8H0"/>
<sequence>EHLICLGVIPGPHQPKDYESFLAPLDDKCASLAFGVHTFNALSHSQFNLHGYIVFKDGDIVAFEKLLNIKGHNTLHTCCS</sequence>
<dbReference type="STRING" id="930991.A0A0D0D8H0"/>
<organism evidence="1 2">
    <name type="scientific">Paxillus rubicundulus Ve08.2h10</name>
    <dbReference type="NCBI Taxonomy" id="930991"/>
    <lineage>
        <taxon>Eukaryota</taxon>
        <taxon>Fungi</taxon>
        <taxon>Dikarya</taxon>
        <taxon>Basidiomycota</taxon>
        <taxon>Agaricomycotina</taxon>
        <taxon>Agaricomycetes</taxon>
        <taxon>Agaricomycetidae</taxon>
        <taxon>Boletales</taxon>
        <taxon>Paxilineae</taxon>
        <taxon>Paxillaceae</taxon>
        <taxon>Paxillus</taxon>
    </lineage>
</organism>
<protein>
    <submittedName>
        <fullName evidence="1">Uncharacterized protein</fullName>
    </submittedName>
</protein>
<proteinExistence type="predicted"/>
<dbReference type="EMBL" id="KN829817">
    <property type="protein sequence ID" value="KIK73375.1"/>
    <property type="molecule type" value="Genomic_DNA"/>
</dbReference>
<gene>
    <name evidence="1" type="ORF">PAXRUDRAFT_178602</name>
</gene>
<dbReference type="OrthoDB" id="2404451at2759"/>
<evidence type="ECO:0000313" key="2">
    <source>
        <dbReference type="Proteomes" id="UP000054538"/>
    </source>
</evidence>
<reference evidence="1 2" key="1">
    <citation type="submission" date="2014-04" db="EMBL/GenBank/DDBJ databases">
        <authorList>
            <consortium name="DOE Joint Genome Institute"/>
            <person name="Kuo A."/>
            <person name="Kohler A."/>
            <person name="Jargeat P."/>
            <person name="Nagy L.G."/>
            <person name="Floudas D."/>
            <person name="Copeland A."/>
            <person name="Barry K.W."/>
            <person name="Cichocki N."/>
            <person name="Veneault-Fourrey C."/>
            <person name="LaButti K."/>
            <person name="Lindquist E.A."/>
            <person name="Lipzen A."/>
            <person name="Lundell T."/>
            <person name="Morin E."/>
            <person name="Murat C."/>
            <person name="Sun H."/>
            <person name="Tunlid A."/>
            <person name="Henrissat B."/>
            <person name="Grigoriev I.V."/>
            <person name="Hibbett D.S."/>
            <person name="Martin F."/>
            <person name="Nordberg H.P."/>
            <person name="Cantor M.N."/>
            <person name="Hua S.X."/>
        </authorList>
    </citation>
    <scope>NUCLEOTIDE SEQUENCE [LARGE SCALE GENOMIC DNA]</scope>
    <source>
        <strain evidence="1 2">Ve08.2h10</strain>
    </source>
</reference>
<reference evidence="2" key="2">
    <citation type="submission" date="2015-01" db="EMBL/GenBank/DDBJ databases">
        <title>Evolutionary Origins and Diversification of the Mycorrhizal Mutualists.</title>
        <authorList>
            <consortium name="DOE Joint Genome Institute"/>
            <consortium name="Mycorrhizal Genomics Consortium"/>
            <person name="Kohler A."/>
            <person name="Kuo A."/>
            <person name="Nagy L.G."/>
            <person name="Floudas D."/>
            <person name="Copeland A."/>
            <person name="Barry K.W."/>
            <person name="Cichocki N."/>
            <person name="Veneault-Fourrey C."/>
            <person name="LaButti K."/>
            <person name="Lindquist E.A."/>
            <person name="Lipzen A."/>
            <person name="Lundell T."/>
            <person name="Morin E."/>
            <person name="Murat C."/>
            <person name="Riley R."/>
            <person name="Ohm R."/>
            <person name="Sun H."/>
            <person name="Tunlid A."/>
            <person name="Henrissat B."/>
            <person name="Grigoriev I.V."/>
            <person name="Hibbett D.S."/>
            <person name="Martin F."/>
        </authorList>
    </citation>
    <scope>NUCLEOTIDE SEQUENCE [LARGE SCALE GENOMIC DNA]</scope>
    <source>
        <strain evidence="2">Ve08.2h10</strain>
    </source>
</reference>
<dbReference type="HOGENOM" id="CLU_170535_0_0_1"/>
<dbReference type="Proteomes" id="UP000054538">
    <property type="component" value="Unassembled WGS sequence"/>
</dbReference>
<keyword evidence="2" id="KW-1185">Reference proteome</keyword>
<feature type="non-terminal residue" evidence="1">
    <location>
        <position position="1"/>
    </location>
</feature>
<dbReference type="AlphaFoldDB" id="A0A0D0D8H0"/>